<dbReference type="OrthoDB" id="2519291at2759"/>
<evidence type="ECO:0000313" key="4">
    <source>
        <dbReference type="Proteomes" id="UP000799324"/>
    </source>
</evidence>
<evidence type="ECO:0000313" key="3">
    <source>
        <dbReference type="EMBL" id="KAF2649700.1"/>
    </source>
</evidence>
<dbReference type="GO" id="GO:0016491">
    <property type="term" value="F:oxidoreductase activity"/>
    <property type="evidence" value="ECO:0007669"/>
    <property type="project" value="InterPro"/>
</dbReference>
<dbReference type="EMBL" id="MU004482">
    <property type="protein sequence ID" value="KAF2649700.1"/>
    <property type="molecule type" value="Genomic_DNA"/>
</dbReference>
<dbReference type="Proteomes" id="UP000799324">
    <property type="component" value="Unassembled WGS sequence"/>
</dbReference>
<dbReference type="InterPro" id="IPR009799">
    <property type="entry name" value="EthD_dom"/>
</dbReference>
<reference evidence="3" key="1">
    <citation type="journal article" date="2020" name="Stud. Mycol.">
        <title>101 Dothideomycetes genomes: a test case for predicting lifestyles and emergence of pathogens.</title>
        <authorList>
            <person name="Haridas S."/>
            <person name="Albert R."/>
            <person name="Binder M."/>
            <person name="Bloem J."/>
            <person name="Labutti K."/>
            <person name="Salamov A."/>
            <person name="Andreopoulos B."/>
            <person name="Baker S."/>
            <person name="Barry K."/>
            <person name="Bills G."/>
            <person name="Bluhm B."/>
            <person name="Cannon C."/>
            <person name="Castanera R."/>
            <person name="Culley D."/>
            <person name="Daum C."/>
            <person name="Ezra D."/>
            <person name="Gonzalez J."/>
            <person name="Henrissat B."/>
            <person name="Kuo A."/>
            <person name="Liang C."/>
            <person name="Lipzen A."/>
            <person name="Lutzoni F."/>
            <person name="Magnuson J."/>
            <person name="Mondo S."/>
            <person name="Nolan M."/>
            <person name="Ohm R."/>
            <person name="Pangilinan J."/>
            <person name="Park H.-J."/>
            <person name="Ramirez L."/>
            <person name="Alfaro M."/>
            <person name="Sun H."/>
            <person name="Tritt A."/>
            <person name="Yoshinaga Y."/>
            <person name="Zwiers L.-H."/>
            <person name="Turgeon B."/>
            <person name="Goodwin S."/>
            <person name="Spatafora J."/>
            <person name="Crous P."/>
            <person name="Grigoriev I."/>
        </authorList>
    </citation>
    <scope>NUCLEOTIDE SEQUENCE</scope>
    <source>
        <strain evidence="3">CBS 122681</strain>
    </source>
</reference>
<name>A0A6A6SPZ5_9PLEO</name>
<proteinExistence type="inferred from homology"/>
<accession>A0A6A6SPZ5</accession>
<gene>
    <name evidence="3" type="ORF">K491DRAFT_668475</name>
</gene>
<comment type="similarity">
    <text evidence="1">Belongs to the tpcK family.</text>
</comment>
<dbReference type="Pfam" id="PF07110">
    <property type="entry name" value="EthD"/>
    <property type="match status" value="1"/>
</dbReference>
<dbReference type="SUPFAM" id="SSF54909">
    <property type="entry name" value="Dimeric alpha+beta barrel"/>
    <property type="match status" value="1"/>
</dbReference>
<dbReference type="Gene3D" id="3.30.70.100">
    <property type="match status" value="1"/>
</dbReference>
<dbReference type="InterPro" id="IPR011008">
    <property type="entry name" value="Dimeric_a/b-barrel"/>
</dbReference>
<feature type="domain" description="EthD" evidence="2">
    <location>
        <begin position="12"/>
        <end position="128"/>
    </location>
</feature>
<protein>
    <recommendedName>
        <fullName evidence="2">EthD domain-containing protein</fullName>
    </recommendedName>
</protein>
<sequence>MPYAIALFVSRKPGVSIGEFKDHWENKHIPLLKSIVGKAFPLTHTRRYVARVESGAGDRAGVTPASHRRAPSAAPVVLGGDKNEVTWDGFAELVFRDELHFQQFFALVNESEAAARIQQDEERFADASNFKVVVIGETICTRND</sequence>
<dbReference type="AlphaFoldDB" id="A0A6A6SPZ5"/>
<organism evidence="3 4">
    <name type="scientific">Lophiostoma macrostomum CBS 122681</name>
    <dbReference type="NCBI Taxonomy" id="1314788"/>
    <lineage>
        <taxon>Eukaryota</taxon>
        <taxon>Fungi</taxon>
        <taxon>Dikarya</taxon>
        <taxon>Ascomycota</taxon>
        <taxon>Pezizomycotina</taxon>
        <taxon>Dothideomycetes</taxon>
        <taxon>Pleosporomycetidae</taxon>
        <taxon>Pleosporales</taxon>
        <taxon>Lophiostomataceae</taxon>
        <taxon>Lophiostoma</taxon>
    </lineage>
</organism>
<keyword evidence="4" id="KW-1185">Reference proteome</keyword>
<evidence type="ECO:0000259" key="2">
    <source>
        <dbReference type="Pfam" id="PF07110"/>
    </source>
</evidence>
<evidence type="ECO:0000256" key="1">
    <source>
        <dbReference type="ARBA" id="ARBA00005986"/>
    </source>
</evidence>